<feature type="transmembrane region" description="Helical" evidence="1">
    <location>
        <begin position="59"/>
        <end position="79"/>
    </location>
</feature>
<gene>
    <name evidence="2" type="ORF">TTHERM_000348959</name>
</gene>
<dbReference type="Proteomes" id="UP000009168">
    <property type="component" value="Unassembled WGS sequence"/>
</dbReference>
<dbReference type="KEGG" id="tet:TTHERM_000348959"/>
<feature type="transmembrane region" description="Helical" evidence="1">
    <location>
        <begin position="36"/>
        <end position="53"/>
    </location>
</feature>
<dbReference type="InParanoid" id="W7X4Z2"/>
<protein>
    <submittedName>
        <fullName evidence="2">Transmembrane protein, putative</fullName>
    </submittedName>
</protein>
<reference evidence="3" key="1">
    <citation type="journal article" date="2006" name="PLoS Biol.">
        <title>Macronuclear genome sequence of the ciliate Tetrahymena thermophila, a model eukaryote.</title>
        <authorList>
            <person name="Eisen J.A."/>
            <person name="Coyne R.S."/>
            <person name="Wu M."/>
            <person name="Wu D."/>
            <person name="Thiagarajan M."/>
            <person name="Wortman J.R."/>
            <person name="Badger J.H."/>
            <person name="Ren Q."/>
            <person name="Amedeo P."/>
            <person name="Jones K.M."/>
            <person name="Tallon L.J."/>
            <person name="Delcher A.L."/>
            <person name="Salzberg S.L."/>
            <person name="Silva J.C."/>
            <person name="Haas B.J."/>
            <person name="Majoros W.H."/>
            <person name="Farzad M."/>
            <person name="Carlton J.M."/>
            <person name="Smith R.K. Jr."/>
            <person name="Garg J."/>
            <person name="Pearlman R.E."/>
            <person name="Karrer K.M."/>
            <person name="Sun L."/>
            <person name="Manning G."/>
            <person name="Elde N.C."/>
            <person name="Turkewitz A.P."/>
            <person name="Asai D.J."/>
            <person name="Wilkes D.E."/>
            <person name="Wang Y."/>
            <person name="Cai H."/>
            <person name="Collins K."/>
            <person name="Stewart B.A."/>
            <person name="Lee S.R."/>
            <person name="Wilamowska K."/>
            <person name="Weinberg Z."/>
            <person name="Ruzzo W.L."/>
            <person name="Wloga D."/>
            <person name="Gaertig J."/>
            <person name="Frankel J."/>
            <person name="Tsao C.-C."/>
            <person name="Gorovsky M.A."/>
            <person name="Keeling P.J."/>
            <person name="Waller R.F."/>
            <person name="Patron N.J."/>
            <person name="Cherry J.M."/>
            <person name="Stover N.A."/>
            <person name="Krieger C.J."/>
            <person name="del Toro C."/>
            <person name="Ryder H.F."/>
            <person name="Williamson S.C."/>
            <person name="Barbeau R.A."/>
            <person name="Hamilton E.P."/>
            <person name="Orias E."/>
        </authorList>
    </citation>
    <scope>NUCLEOTIDE SEQUENCE [LARGE SCALE GENOMIC DNA]</scope>
    <source>
        <strain evidence="3">SB210</strain>
    </source>
</reference>
<dbReference type="EMBL" id="GG662523">
    <property type="protein sequence ID" value="EWS72482.1"/>
    <property type="molecule type" value="Genomic_DNA"/>
</dbReference>
<feature type="transmembrane region" description="Helical" evidence="1">
    <location>
        <begin position="91"/>
        <end position="115"/>
    </location>
</feature>
<feature type="transmembrane region" description="Helical" evidence="1">
    <location>
        <begin position="164"/>
        <end position="183"/>
    </location>
</feature>
<keyword evidence="1 2" id="KW-0812">Transmembrane</keyword>
<keyword evidence="1" id="KW-0472">Membrane</keyword>
<evidence type="ECO:0000313" key="3">
    <source>
        <dbReference type="Proteomes" id="UP000009168"/>
    </source>
</evidence>
<sequence>MDFKLIFLDSFTENQIFIMQKGISSNFVSYKIKKSFLLYWNFATFIQLVFIKTQGVSFLYIQVVIVNFFHIRLFEVLNFNYFYIIILTQQFLYLLIVNLLFFLFFLSVLHLELILSQLPSKQIEILLFRIGQLNIIFRCFSAVVSNFNFWVILNIFMTKEQYSILFLFLFSILLIFFIINIILKDIHIIIYFEMVYFAFFISVFYKIFFQLKSI</sequence>
<keyword evidence="3" id="KW-1185">Reference proteome</keyword>
<proteinExistence type="predicted"/>
<keyword evidence="1" id="KW-1133">Transmembrane helix</keyword>
<dbReference type="RefSeq" id="XP_012654979.1">
    <property type="nucleotide sequence ID" value="XM_012799525.1"/>
</dbReference>
<organism evidence="2 3">
    <name type="scientific">Tetrahymena thermophila (strain SB210)</name>
    <dbReference type="NCBI Taxonomy" id="312017"/>
    <lineage>
        <taxon>Eukaryota</taxon>
        <taxon>Sar</taxon>
        <taxon>Alveolata</taxon>
        <taxon>Ciliophora</taxon>
        <taxon>Intramacronucleata</taxon>
        <taxon>Oligohymenophorea</taxon>
        <taxon>Hymenostomatida</taxon>
        <taxon>Tetrahymenina</taxon>
        <taxon>Tetrahymenidae</taxon>
        <taxon>Tetrahymena</taxon>
    </lineage>
</organism>
<dbReference type="GeneID" id="24438558"/>
<evidence type="ECO:0000313" key="2">
    <source>
        <dbReference type="EMBL" id="EWS72482.1"/>
    </source>
</evidence>
<name>W7X4Z2_TETTS</name>
<dbReference type="AlphaFoldDB" id="W7X4Z2"/>
<feature type="transmembrane region" description="Helical" evidence="1">
    <location>
        <begin position="189"/>
        <end position="209"/>
    </location>
</feature>
<accession>W7X4Z2</accession>
<feature type="transmembrane region" description="Helical" evidence="1">
    <location>
        <begin position="135"/>
        <end position="157"/>
    </location>
</feature>
<evidence type="ECO:0000256" key="1">
    <source>
        <dbReference type="SAM" id="Phobius"/>
    </source>
</evidence>